<gene>
    <name evidence="2" type="ORF">AJ78_05142</name>
</gene>
<sequence length="102" mass="11396">MVPSLDHGLLNSSQYRTSFAAMVQKNAERSRPELSGVGYLQTWAKLDRSNQLLVARWNKTGVLVTCTNCHENPHRREPSPRPMLEVAQPSGLRAPSHSCVLD</sequence>
<accession>A0A1J9PD72</accession>
<dbReference type="EMBL" id="LGRN01000214">
    <property type="protein sequence ID" value="OJD14528.1"/>
    <property type="molecule type" value="Genomic_DNA"/>
</dbReference>
<reference evidence="2 3" key="1">
    <citation type="submission" date="2015-07" db="EMBL/GenBank/DDBJ databases">
        <title>Emmonsia species relationships and genome sequence.</title>
        <authorList>
            <consortium name="The Broad Institute Genomics Platform"/>
            <person name="Cuomo C.A."/>
            <person name="Munoz J.F."/>
            <person name="Imamovic A."/>
            <person name="Priest M.E."/>
            <person name="Young S."/>
            <person name="Clay O.K."/>
            <person name="McEwen J.G."/>
        </authorList>
    </citation>
    <scope>NUCLEOTIDE SEQUENCE [LARGE SCALE GENOMIC DNA]</scope>
    <source>
        <strain evidence="2 3">UAMH 9510</strain>
    </source>
</reference>
<dbReference type="AlphaFoldDB" id="A0A1J9PD72"/>
<comment type="caution">
    <text evidence="2">The sequence shown here is derived from an EMBL/GenBank/DDBJ whole genome shotgun (WGS) entry which is preliminary data.</text>
</comment>
<keyword evidence="3" id="KW-1185">Reference proteome</keyword>
<feature type="region of interest" description="Disordered" evidence="1">
    <location>
        <begin position="69"/>
        <end position="102"/>
    </location>
</feature>
<evidence type="ECO:0000256" key="1">
    <source>
        <dbReference type="SAM" id="MobiDB-lite"/>
    </source>
</evidence>
<dbReference type="Proteomes" id="UP000182235">
    <property type="component" value="Unassembled WGS sequence"/>
</dbReference>
<proteinExistence type="predicted"/>
<evidence type="ECO:0000313" key="2">
    <source>
        <dbReference type="EMBL" id="OJD14528.1"/>
    </source>
</evidence>
<organism evidence="2 3">
    <name type="scientific">Emergomyces pasteurianus Ep9510</name>
    <dbReference type="NCBI Taxonomy" id="1447872"/>
    <lineage>
        <taxon>Eukaryota</taxon>
        <taxon>Fungi</taxon>
        <taxon>Dikarya</taxon>
        <taxon>Ascomycota</taxon>
        <taxon>Pezizomycotina</taxon>
        <taxon>Eurotiomycetes</taxon>
        <taxon>Eurotiomycetidae</taxon>
        <taxon>Onygenales</taxon>
        <taxon>Ajellomycetaceae</taxon>
        <taxon>Emergomyces</taxon>
    </lineage>
</organism>
<protein>
    <submittedName>
        <fullName evidence="2">Uncharacterized protein</fullName>
    </submittedName>
</protein>
<name>A0A1J9PD72_9EURO</name>
<evidence type="ECO:0000313" key="3">
    <source>
        <dbReference type="Proteomes" id="UP000182235"/>
    </source>
</evidence>